<dbReference type="SMART" id="SM00054">
    <property type="entry name" value="EFh"/>
    <property type="match status" value="2"/>
</dbReference>
<evidence type="ECO:0000256" key="6">
    <source>
        <dbReference type="ARBA" id="ARBA00022807"/>
    </source>
</evidence>
<dbReference type="PANTHER" id="PTHR10183">
    <property type="entry name" value="CALPAIN"/>
    <property type="match status" value="1"/>
</dbReference>
<dbReference type="Pfam" id="PF00648">
    <property type="entry name" value="Peptidase_C2"/>
    <property type="match status" value="1"/>
</dbReference>
<evidence type="ECO:0000256" key="3">
    <source>
        <dbReference type="ARBA" id="ARBA00022723"/>
    </source>
</evidence>
<sequence length="983" mass="111850">MAAIVNDIINCFHFENGKISFRPTGVRQLAKNAAMQNPNLNNIVGMLSQFKGPAMSIIKNVANEIGKDLKIGQMVENVEQMDEKTLNDLKNAQMRRQQNLLKSEWRESVTSLKPQDNIYKLGERKSGLTSTYAGPPQDYEKLKEKYLLEGQLFDDPAFPASDQSFYLHGRGPKKFRWLRPHQIVNNPKFISHGAGRFDVNQGELGNCWFLAAVANLTMNEKYFNRVVPEDQSFNKSDYAGIFHFRFWQYGKWIDVVIDDKLPTINGKLVMMHSVEVNEFWGALLEKAYAKLHGSYESLKGGTTSEAMEDFTGGLTEHYEIQTEECPPNLFSIMHKAYQRGSFMGCSISVEDVSQMEAVMHNGLIKGHAYSITSVKYVHVDHARIQGKIPLIRVRNPWGNEAEWNGAWSDKSREWSIVSYEERQRIGLTFESDGEFWMSFPDFQKNFTNIEITNLTPDSLDEDNKKAWEVNYFEGEWIPGVSAGGCRNHLETFYLNPQYMITLEEQDDDDELCTCVVALMQKNHRIKRKMGLDNLTIGFVIYEVKENTYGVLRQSSGQVMLTTNFFKYNASCARSPAFINLREVNGRYRLRPGRYCIIPSTFEPNAKGDFIIRFFTEKPAKHVMENDEDIGIALPDEPDEPSPVGAGAEEEHDDVPIYDGPPIDETIIGDYKPDPDPIPDERRGTGNIDLWEIINFCLPIVSMACNCYQNQRANFNPADFFNTALHNFGIGEKRTKRKADLNGELNDIGDPYDQGPEKSAYKFFSKIAGDDMEVDAQELQKVINHVFKKELKFEGFSLDSCRSMIALMDTDASGQLGFDEFVVLWRHLRNWAEVFKRFDREGNMAINSGQLKEAFREVGINVNRVILRLLVNRYGHRPKQSNQIEDEVYFNDFICCALKMKRCIEIWNSKKIKSGFKGGLGELGNLIPGALGALGAPRGFGNAFSAFAGAFGQGSPFNRTFDRPRTGIESAFTLDEFIKEVLYS</sequence>
<keyword evidence="15" id="KW-1185">Reference proteome</keyword>
<dbReference type="OrthoDB" id="424753at2759"/>
<evidence type="ECO:0000256" key="7">
    <source>
        <dbReference type="ARBA" id="ARBA00022837"/>
    </source>
</evidence>
<dbReference type="InterPro" id="IPR002048">
    <property type="entry name" value="EF_hand_dom"/>
</dbReference>
<dbReference type="SUPFAM" id="SSF49758">
    <property type="entry name" value="Calpain large subunit, middle domain (domain III)"/>
    <property type="match status" value="1"/>
</dbReference>
<dbReference type="Gene3D" id="1.10.238.10">
    <property type="entry name" value="EF-hand"/>
    <property type="match status" value="1"/>
</dbReference>
<keyword evidence="4" id="KW-0677">Repeat</keyword>
<evidence type="ECO:0000256" key="10">
    <source>
        <dbReference type="SAM" id="MobiDB-lite"/>
    </source>
</evidence>
<evidence type="ECO:0000256" key="8">
    <source>
        <dbReference type="PIRSR" id="PIRSR622684-1"/>
    </source>
</evidence>
<keyword evidence="7" id="KW-0106">Calcium</keyword>
<dbReference type="EMBL" id="WVUK01000044">
    <property type="protein sequence ID" value="KAF7495887.1"/>
    <property type="molecule type" value="Genomic_DNA"/>
</dbReference>
<dbReference type="FunFam" id="2.60.120.380:FF:000001">
    <property type="entry name" value="Calpain-1 catalytic subunit"/>
    <property type="match status" value="1"/>
</dbReference>
<evidence type="ECO:0000256" key="4">
    <source>
        <dbReference type="ARBA" id="ARBA00022737"/>
    </source>
</evidence>
<accession>A0A834RFN5</accession>
<dbReference type="GO" id="GO:0006508">
    <property type="term" value="P:proteolysis"/>
    <property type="evidence" value="ECO:0007669"/>
    <property type="project" value="UniProtKB-KW"/>
</dbReference>
<evidence type="ECO:0000313" key="14">
    <source>
        <dbReference type="EnsemblMetazoa" id="KAF7495887.1"/>
    </source>
</evidence>
<evidence type="ECO:0000256" key="9">
    <source>
        <dbReference type="PROSITE-ProRule" id="PRU00239"/>
    </source>
</evidence>
<evidence type="ECO:0000313" key="13">
    <source>
        <dbReference type="EMBL" id="KAF7495887.1"/>
    </source>
</evidence>
<dbReference type="Proteomes" id="UP000070412">
    <property type="component" value="Unassembled WGS sequence"/>
</dbReference>
<dbReference type="FunFam" id="3.90.70.10:FF:000001">
    <property type="entry name" value="Calpain-1 catalytic subunit"/>
    <property type="match status" value="1"/>
</dbReference>
<keyword evidence="3" id="KW-0479">Metal-binding</keyword>
<proteinExistence type="inferred from homology"/>
<dbReference type="InterPro" id="IPR011992">
    <property type="entry name" value="EF-hand-dom_pair"/>
</dbReference>
<feature type="domain" description="EF-hand" evidence="12">
    <location>
        <begin position="825"/>
        <end position="860"/>
    </location>
</feature>
<dbReference type="PRINTS" id="PR00704">
    <property type="entry name" value="CALPAIN"/>
</dbReference>
<feature type="active site" evidence="8 9">
    <location>
        <position position="207"/>
    </location>
</feature>
<keyword evidence="6 9" id="KW-0788">Thiol protease</keyword>
<dbReference type="InterPro" id="IPR022682">
    <property type="entry name" value="Calpain_domain_III"/>
</dbReference>
<dbReference type="SMART" id="SM00720">
    <property type="entry name" value="calpain_III"/>
    <property type="match status" value="1"/>
</dbReference>
<dbReference type="EnsemblMetazoa" id="SSS_4591s_mrna">
    <property type="protein sequence ID" value="KAF7495887.1"/>
    <property type="gene ID" value="SSS_4591"/>
</dbReference>
<evidence type="ECO:0000256" key="1">
    <source>
        <dbReference type="ARBA" id="ARBA00007623"/>
    </source>
</evidence>
<organism evidence="13">
    <name type="scientific">Sarcoptes scabiei</name>
    <name type="common">Itch mite</name>
    <name type="synonym">Acarus scabiei</name>
    <dbReference type="NCBI Taxonomy" id="52283"/>
    <lineage>
        <taxon>Eukaryota</taxon>
        <taxon>Metazoa</taxon>
        <taxon>Ecdysozoa</taxon>
        <taxon>Arthropoda</taxon>
        <taxon>Chelicerata</taxon>
        <taxon>Arachnida</taxon>
        <taxon>Acari</taxon>
        <taxon>Acariformes</taxon>
        <taxon>Sarcoptiformes</taxon>
        <taxon>Astigmata</taxon>
        <taxon>Psoroptidia</taxon>
        <taxon>Sarcoptoidea</taxon>
        <taxon>Sarcoptidae</taxon>
        <taxon>Sarcoptinae</taxon>
        <taxon>Sarcoptes</taxon>
    </lineage>
</organism>
<dbReference type="InterPro" id="IPR033883">
    <property type="entry name" value="C2_III"/>
</dbReference>
<dbReference type="PANTHER" id="PTHR10183:SF433">
    <property type="entry name" value="CALPAIN-A-RELATED"/>
    <property type="match status" value="1"/>
</dbReference>
<dbReference type="PROSITE" id="PS50222">
    <property type="entry name" value="EF_HAND_2"/>
    <property type="match status" value="1"/>
</dbReference>
<dbReference type="InterPro" id="IPR036213">
    <property type="entry name" value="Calpain_III_sf"/>
</dbReference>
<dbReference type="PROSITE" id="PS50203">
    <property type="entry name" value="CALPAIN_CAT"/>
    <property type="match status" value="1"/>
</dbReference>
<dbReference type="InterPro" id="IPR001300">
    <property type="entry name" value="Peptidase_C2_calpain_cat"/>
</dbReference>
<name>A0A834RFN5_SARSC</name>
<protein>
    <submittedName>
        <fullName evidence="13">Calpain-A</fullName>
    </submittedName>
</protein>
<dbReference type="InterPro" id="IPR038765">
    <property type="entry name" value="Papain-like_cys_pep_sf"/>
</dbReference>
<dbReference type="GO" id="GO:0004198">
    <property type="term" value="F:calcium-dependent cysteine-type endopeptidase activity"/>
    <property type="evidence" value="ECO:0007669"/>
    <property type="project" value="InterPro"/>
</dbReference>
<dbReference type="CDD" id="cd00214">
    <property type="entry name" value="Calpain_III"/>
    <property type="match status" value="1"/>
</dbReference>
<dbReference type="InterPro" id="IPR000169">
    <property type="entry name" value="Pept_cys_AS"/>
</dbReference>
<feature type="active site" evidence="8 9">
    <location>
        <position position="395"/>
    </location>
</feature>
<dbReference type="SUPFAM" id="SSF47473">
    <property type="entry name" value="EF-hand"/>
    <property type="match status" value="1"/>
</dbReference>
<reference evidence="15" key="1">
    <citation type="journal article" date="2020" name="PLoS Negl. Trop. Dis.">
        <title>High-quality nuclear genome for Sarcoptes scabiei-A critical resource for a neglected parasite.</title>
        <authorList>
            <person name="Korhonen P.K."/>
            <person name="Gasser R.B."/>
            <person name="Ma G."/>
            <person name="Wang T."/>
            <person name="Stroehlein A.J."/>
            <person name="Young N.D."/>
            <person name="Ang C.S."/>
            <person name="Fernando D.D."/>
            <person name="Lu H.C."/>
            <person name="Taylor S."/>
            <person name="Reynolds S.L."/>
            <person name="Mofiz E."/>
            <person name="Najaraj S.H."/>
            <person name="Gowda H."/>
            <person name="Madugundu A."/>
            <person name="Renuse S."/>
            <person name="Holt D."/>
            <person name="Pandey A."/>
            <person name="Papenfuss A.T."/>
            <person name="Fischer K."/>
        </authorList>
    </citation>
    <scope>NUCLEOTIDE SEQUENCE [LARGE SCALE GENOMIC DNA]</scope>
</reference>
<evidence type="ECO:0000259" key="11">
    <source>
        <dbReference type="PROSITE" id="PS50203"/>
    </source>
</evidence>
<keyword evidence="5 9" id="KW-0378">Hydrolase</keyword>
<feature type="region of interest" description="Disordered" evidence="10">
    <location>
        <begin position="633"/>
        <end position="658"/>
    </location>
</feature>
<evidence type="ECO:0000313" key="15">
    <source>
        <dbReference type="Proteomes" id="UP000070412"/>
    </source>
</evidence>
<dbReference type="Pfam" id="PF01067">
    <property type="entry name" value="Calpain_III"/>
    <property type="match status" value="1"/>
</dbReference>
<dbReference type="Gene3D" id="3.90.70.10">
    <property type="entry name" value="Cysteine proteinases"/>
    <property type="match status" value="1"/>
</dbReference>
<feature type="active site" evidence="8 9">
    <location>
        <position position="367"/>
    </location>
</feature>
<dbReference type="SMART" id="SM00230">
    <property type="entry name" value="CysPc"/>
    <property type="match status" value="1"/>
</dbReference>
<dbReference type="AlphaFoldDB" id="A0A834RFN5"/>
<evidence type="ECO:0000256" key="5">
    <source>
        <dbReference type="ARBA" id="ARBA00022801"/>
    </source>
</evidence>
<dbReference type="Gene3D" id="2.60.120.380">
    <property type="match status" value="1"/>
</dbReference>
<feature type="domain" description="Calpain catalytic" evidence="11">
    <location>
        <begin position="152"/>
        <end position="455"/>
    </location>
</feature>
<dbReference type="InterPro" id="IPR022683">
    <property type="entry name" value="Calpain_III"/>
</dbReference>
<dbReference type="InterPro" id="IPR022684">
    <property type="entry name" value="Calpain_cysteine_protease"/>
</dbReference>
<keyword evidence="2 9" id="KW-0645">Protease</keyword>
<reference evidence="13" key="2">
    <citation type="submission" date="2020-01" db="EMBL/GenBank/DDBJ databases">
        <authorList>
            <person name="Korhonen P.K.K."/>
            <person name="Guangxu M.G."/>
            <person name="Wang T.W."/>
            <person name="Stroehlein A.J.S."/>
            <person name="Young N.D."/>
            <person name="Ang C.-S.A."/>
            <person name="Fernando D.W.F."/>
            <person name="Lu H.L."/>
            <person name="Taylor S.T."/>
            <person name="Ehtesham M.E.M."/>
            <person name="Najaraj S.H.N."/>
            <person name="Harsha G.H.G."/>
            <person name="Madugundu A.M."/>
            <person name="Renuse S.R."/>
            <person name="Holt D.H."/>
            <person name="Pandey A.P."/>
            <person name="Papenfuss A.P."/>
            <person name="Gasser R.B.G."/>
            <person name="Fischer K.F."/>
        </authorList>
    </citation>
    <scope>NUCLEOTIDE SEQUENCE</scope>
    <source>
        <strain evidence="13">SSS_KF_BRIS2020</strain>
    </source>
</reference>
<reference evidence="14" key="3">
    <citation type="submission" date="2022-06" db="UniProtKB">
        <authorList>
            <consortium name="EnsemblMetazoa"/>
        </authorList>
    </citation>
    <scope>IDENTIFICATION</scope>
</reference>
<dbReference type="GO" id="GO:0005509">
    <property type="term" value="F:calcium ion binding"/>
    <property type="evidence" value="ECO:0007669"/>
    <property type="project" value="InterPro"/>
</dbReference>
<evidence type="ECO:0000256" key="2">
    <source>
        <dbReference type="ARBA" id="ARBA00022670"/>
    </source>
</evidence>
<dbReference type="CDD" id="cd00044">
    <property type="entry name" value="CysPc"/>
    <property type="match status" value="1"/>
</dbReference>
<gene>
    <name evidence="13" type="ORF">SSS_4591</name>
</gene>
<dbReference type="GO" id="GO:0005737">
    <property type="term" value="C:cytoplasm"/>
    <property type="evidence" value="ECO:0007669"/>
    <property type="project" value="TreeGrafter"/>
</dbReference>
<dbReference type="PROSITE" id="PS00139">
    <property type="entry name" value="THIOL_PROTEASE_CYS"/>
    <property type="match status" value="1"/>
</dbReference>
<dbReference type="SUPFAM" id="SSF54001">
    <property type="entry name" value="Cysteine proteinases"/>
    <property type="match status" value="1"/>
</dbReference>
<evidence type="ECO:0000259" key="12">
    <source>
        <dbReference type="PROSITE" id="PS50222"/>
    </source>
</evidence>
<comment type="similarity">
    <text evidence="1">Belongs to the peptidase C2 family.</text>
</comment>